<dbReference type="OrthoDB" id="6880011at2759"/>
<dbReference type="GeneID" id="106079795"/>
<feature type="domain" description="Catalase immune-responsive" evidence="1">
    <location>
        <begin position="18"/>
        <end position="62"/>
    </location>
</feature>
<dbReference type="SUPFAM" id="SSF56634">
    <property type="entry name" value="Heme-dependent catalase-like"/>
    <property type="match status" value="1"/>
</dbReference>
<dbReference type="Proteomes" id="UP001165740">
    <property type="component" value="Chromosome 6"/>
</dbReference>
<dbReference type="Gene3D" id="1.20.1370.60">
    <property type="match status" value="1"/>
</dbReference>
<reference evidence="3" key="1">
    <citation type="submission" date="2025-08" db="UniProtKB">
        <authorList>
            <consortium name="RefSeq"/>
        </authorList>
    </citation>
    <scope>IDENTIFICATION</scope>
</reference>
<name>A0A9W3AMK9_BIOGL</name>
<accession>A0A9W3AMK9</accession>
<dbReference type="Pfam" id="PF06628">
    <property type="entry name" value="Catalase-rel"/>
    <property type="match status" value="1"/>
</dbReference>
<dbReference type="RefSeq" id="XP_055888496.1">
    <property type="nucleotide sequence ID" value="XM_056032521.1"/>
</dbReference>
<organism evidence="2 3">
    <name type="scientific">Biomphalaria glabrata</name>
    <name type="common">Bloodfluke planorb</name>
    <name type="synonym">Freshwater snail</name>
    <dbReference type="NCBI Taxonomy" id="6526"/>
    <lineage>
        <taxon>Eukaryota</taxon>
        <taxon>Metazoa</taxon>
        <taxon>Spiralia</taxon>
        <taxon>Lophotrochozoa</taxon>
        <taxon>Mollusca</taxon>
        <taxon>Gastropoda</taxon>
        <taxon>Heterobranchia</taxon>
        <taxon>Euthyneura</taxon>
        <taxon>Panpulmonata</taxon>
        <taxon>Hygrophila</taxon>
        <taxon>Lymnaeoidea</taxon>
        <taxon>Planorbidae</taxon>
        <taxon>Biomphalaria</taxon>
    </lineage>
</organism>
<evidence type="ECO:0000313" key="3">
    <source>
        <dbReference type="RefSeq" id="XP_055888496.1"/>
    </source>
</evidence>
<evidence type="ECO:0000313" key="2">
    <source>
        <dbReference type="Proteomes" id="UP001165740"/>
    </source>
</evidence>
<dbReference type="GO" id="GO:0020037">
    <property type="term" value="F:heme binding"/>
    <property type="evidence" value="ECO:0007669"/>
    <property type="project" value="InterPro"/>
</dbReference>
<protein>
    <submittedName>
        <fullName evidence="3">Catalase-like</fullName>
    </submittedName>
</protein>
<dbReference type="InterPro" id="IPR020835">
    <property type="entry name" value="Catalase_sf"/>
</dbReference>
<dbReference type="InterPro" id="IPR010582">
    <property type="entry name" value="Catalase_immune_responsive"/>
</dbReference>
<proteinExistence type="predicted"/>
<evidence type="ECO:0000259" key="1">
    <source>
        <dbReference type="Pfam" id="PF06628"/>
    </source>
</evidence>
<gene>
    <name evidence="3" type="primary">LOC106079795</name>
</gene>
<sequence length="78" mass="8543">MSSGAESSSSLNGELKFLSTDERTRLVENIVGHLMEAQDFIQKRPVQNFSKVDAEFGQRVMDGRSLGKPGKDKTGANL</sequence>
<dbReference type="AlphaFoldDB" id="A0A9W3AMK9"/>
<keyword evidence="2" id="KW-1185">Reference proteome</keyword>